<reference evidence="1" key="1">
    <citation type="submission" date="2021-06" db="EMBL/GenBank/DDBJ databases">
        <title>Parelaphostrongylus tenuis whole genome reference sequence.</title>
        <authorList>
            <person name="Garwood T.J."/>
            <person name="Larsen P.A."/>
            <person name="Fountain-Jones N.M."/>
            <person name="Garbe J.R."/>
            <person name="Macchietto M.G."/>
            <person name="Kania S.A."/>
            <person name="Gerhold R.W."/>
            <person name="Richards J.E."/>
            <person name="Wolf T.M."/>
        </authorList>
    </citation>
    <scope>NUCLEOTIDE SEQUENCE</scope>
    <source>
        <strain evidence="1">MNPRO001-30</strain>
        <tissue evidence="1">Meninges</tissue>
    </source>
</reference>
<name>A0AAD5MKI0_PARTN</name>
<dbReference type="EMBL" id="JAHQIW010000945">
    <property type="protein sequence ID" value="KAJ1350811.1"/>
    <property type="molecule type" value="Genomic_DNA"/>
</dbReference>
<organism evidence="1 2">
    <name type="scientific">Parelaphostrongylus tenuis</name>
    <name type="common">Meningeal worm</name>
    <dbReference type="NCBI Taxonomy" id="148309"/>
    <lineage>
        <taxon>Eukaryota</taxon>
        <taxon>Metazoa</taxon>
        <taxon>Ecdysozoa</taxon>
        <taxon>Nematoda</taxon>
        <taxon>Chromadorea</taxon>
        <taxon>Rhabditida</taxon>
        <taxon>Rhabditina</taxon>
        <taxon>Rhabditomorpha</taxon>
        <taxon>Strongyloidea</taxon>
        <taxon>Metastrongylidae</taxon>
        <taxon>Parelaphostrongylus</taxon>
    </lineage>
</organism>
<dbReference type="AlphaFoldDB" id="A0AAD5MKI0"/>
<dbReference type="Proteomes" id="UP001196413">
    <property type="component" value="Unassembled WGS sequence"/>
</dbReference>
<proteinExistence type="predicted"/>
<comment type="caution">
    <text evidence="1">The sequence shown here is derived from an EMBL/GenBank/DDBJ whole genome shotgun (WGS) entry which is preliminary data.</text>
</comment>
<gene>
    <name evidence="1" type="ORF">KIN20_006697</name>
</gene>
<accession>A0AAD5MKI0</accession>
<evidence type="ECO:0000313" key="2">
    <source>
        <dbReference type="Proteomes" id="UP001196413"/>
    </source>
</evidence>
<protein>
    <submittedName>
        <fullName evidence="1">Uncharacterized protein</fullName>
    </submittedName>
</protein>
<evidence type="ECO:0000313" key="1">
    <source>
        <dbReference type="EMBL" id="KAJ1350811.1"/>
    </source>
</evidence>
<keyword evidence="2" id="KW-1185">Reference proteome</keyword>
<sequence length="69" mass="7880">MNILASKRLALLGSTQHVTAIQLSRPLANMKRLSQIVVVGCRYNDLIESTIYNSYVKRHEEQMTQFTKA</sequence>